<dbReference type="InterPro" id="IPR003599">
    <property type="entry name" value="Ig_sub"/>
</dbReference>
<dbReference type="SMART" id="SM00409">
    <property type="entry name" value="IG"/>
    <property type="match status" value="3"/>
</dbReference>
<dbReference type="SUPFAM" id="SSF48726">
    <property type="entry name" value="Immunoglobulin"/>
    <property type="match status" value="3"/>
</dbReference>
<keyword evidence="9" id="KW-0325">Glycoprotein</keyword>
<dbReference type="InterPro" id="IPR013151">
    <property type="entry name" value="Immunoglobulin_dom"/>
</dbReference>
<feature type="compositionally biased region" description="Polar residues" evidence="11">
    <location>
        <begin position="318"/>
        <end position="337"/>
    </location>
</feature>
<organism evidence="15">
    <name type="scientific">Macaca mulatta</name>
    <name type="common">Rhesus macaque</name>
    <dbReference type="NCBI Taxonomy" id="9544"/>
    <lineage>
        <taxon>Eukaryota</taxon>
        <taxon>Metazoa</taxon>
        <taxon>Chordata</taxon>
        <taxon>Craniata</taxon>
        <taxon>Vertebrata</taxon>
        <taxon>Euteleostomi</taxon>
        <taxon>Mammalia</taxon>
        <taxon>Eutheria</taxon>
        <taxon>Euarchontoglires</taxon>
        <taxon>Primates</taxon>
        <taxon>Haplorrhini</taxon>
        <taxon>Catarrhini</taxon>
        <taxon>Cercopithecidae</taxon>
        <taxon>Cercopithecinae</taxon>
        <taxon>Macaca</taxon>
    </lineage>
</organism>
<feature type="region of interest" description="Disordered" evidence="11">
    <location>
        <begin position="377"/>
        <end position="446"/>
    </location>
</feature>
<feature type="domain" description="Immunoglobulin" evidence="14">
    <location>
        <begin position="34"/>
        <end position="121"/>
    </location>
</feature>
<keyword evidence="6 12" id="KW-1133">Transmembrane helix</keyword>
<dbReference type="FunFam" id="2.60.40.10:FF:000049">
    <property type="entry name" value="Leukocyte immunoglobulin-like receptor subfamily B member 1"/>
    <property type="match status" value="2"/>
</dbReference>
<evidence type="ECO:0000256" key="2">
    <source>
        <dbReference type="ARBA" id="ARBA00008637"/>
    </source>
</evidence>
<evidence type="ECO:0000313" key="15">
    <source>
        <dbReference type="EMBL" id="VVA51202.1"/>
    </source>
</evidence>
<dbReference type="PANTHER" id="PTHR11738:SF113">
    <property type="entry name" value="KILLER CELL IMMUNOGLOBULIN-LIKE RECEPTOR 2DL4"/>
    <property type="match status" value="1"/>
</dbReference>
<proteinExistence type="evidence at transcript level"/>
<name>A0A6C5Z4H5_MACMU</name>
<feature type="transmembrane region" description="Helical" evidence="12">
    <location>
        <begin position="342"/>
        <end position="362"/>
    </location>
</feature>
<feature type="signal peptide" evidence="13">
    <location>
        <begin position="1"/>
        <end position="19"/>
    </location>
</feature>
<dbReference type="InterPro" id="IPR013783">
    <property type="entry name" value="Ig-like_fold"/>
</dbReference>
<dbReference type="Gene3D" id="2.60.40.10">
    <property type="entry name" value="Immunoglobulins"/>
    <property type="match status" value="3"/>
</dbReference>
<evidence type="ECO:0000256" key="3">
    <source>
        <dbReference type="ARBA" id="ARBA00022692"/>
    </source>
</evidence>
<feature type="compositionally biased region" description="Polar residues" evidence="11">
    <location>
        <begin position="411"/>
        <end position="430"/>
    </location>
</feature>
<evidence type="ECO:0000256" key="8">
    <source>
        <dbReference type="ARBA" id="ARBA00023170"/>
    </source>
</evidence>
<keyword evidence="3 12" id="KW-0812">Transmembrane</keyword>
<comment type="subcellular location">
    <subcellularLocation>
        <location evidence="1">Cell membrane</location>
        <topology evidence="1">Single-pass type I membrane protein</topology>
    </subcellularLocation>
</comment>
<dbReference type="GO" id="GO:0005886">
    <property type="term" value="C:plasma membrane"/>
    <property type="evidence" value="ECO:0007669"/>
    <property type="project" value="UniProtKB-SubCell"/>
</dbReference>
<reference evidence="15" key="1">
    <citation type="submission" date="2019-08" db="EMBL/GenBank/DDBJ databases">
        <authorList>
            <person name="Otting N."/>
        </authorList>
    </citation>
    <scope>NUCLEOTIDE SEQUENCE</scope>
    <source>
        <strain evidence="15">4077</strain>
    </source>
</reference>
<sequence length="446" mass="49146">MSLMVVSLACFGLFLVQRACPHTGGQDKTFLFARPSAVVPQGGHVTLRCYYRDGLNNFTNFTLYKDDRSHVPVFHSRIFQESFLMGPVTPAHAGTYRCRGSYPHSPTEWSALSDPLAIRVTGVHRKPSLLALPGPLVKSGETVTLQCSSDMVFEHFFLHSEVNFEKPLHLVGELHGGGSQANYSINSTTSDLAGTYRCYGSVTHSDYVLSAPSDPLDIVITGKYEKPSLSAQPGPTVQAGENVILSCSSRCSFDMYHLSREGEARELSLSAVPGVNGTFQADFPLGPATHGGTYRCFGSFRTAPYQWSDPSDPLPVSVTGNPSRSWPSPTEPSSKTSIPRHLHVLIGTSVVMILFTIFFFLLHRWCSNKKNAAVMDQEPAGDRTVNREDSEEQDPQEVTYTQLDHRVLTQGKITRPSQRPKTPPTDTSVYTELPNAEPRSKVVFYP</sequence>
<protein>
    <submittedName>
        <fullName evidence="15">Killer-cell immunoglobulin-like receptor</fullName>
    </submittedName>
</protein>
<evidence type="ECO:0000256" key="11">
    <source>
        <dbReference type="SAM" id="MobiDB-lite"/>
    </source>
</evidence>
<keyword evidence="12" id="KW-0472">Membrane</keyword>
<accession>A0A6C5Z4H5</accession>
<keyword evidence="5" id="KW-0677">Repeat</keyword>
<evidence type="ECO:0000256" key="1">
    <source>
        <dbReference type="ARBA" id="ARBA00004251"/>
    </source>
</evidence>
<evidence type="ECO:0000259" key="14">
    <source>
        <dbReference type="SMART" id="SM00409"/>
    </source>
</evidence>
<keyword evidence="8 15" id="KW-0675">Receptor</keyword>
<dbReference type="AlphaFoldDB" id="A0A6C5Z4H5"/>
<feature type="domain" description="Immunoglobulin" evidence="14">
    <location>
        <begin position="132"/>
        <end position="212"/>
    </location>
</feature>
<gene>
    <name evidence="15" type="primary">KIR3DL07</name>
</gene>
<evidence type="ECO:0000256" key="12">
    <source>
        <dbReference type="SAM" id="Phobius"/>
    </source>
</evidence>
<evidence type="ECO:0000256" key="4">
    <source>
        <dbReference type="ARBA" id="ARBA00022729"/>
    </source>
</evidence>
<evidence type="ECO:0000256" key="6">
    <source>
        <dbReference type="ARBA" id="ARBA00022989"/>
    </source>
</evidence>
<evidence type="ECO:0000256" key="10">
    <source>
        <dbReference type="ARBA" id="ARBA00023319"/>
    </source>
</evidence>
<feature type="region of interest" description="Disordered" evidence="11">
    <location>
        <begin position="311"/>
        <end position="337"/>
    </location>
</feature>
<dbReference type="FunFam" id="2.60.40.10:FF:000033">
    <property type="entry name" value="Killer cell immunoglobulin-like receptor"/>
    <property type="match status" value="1"/>
</dbReference>
<evidence type="ECO:0000256" key="5">
    <source>
        <dbReference type="ARBA" id="ARBA00022737"/>
    </source>
</evidence>
<keyword evidence="4 13" id="KW-0732">Signal</keyword>
<dbReference type="Pfam" id="PF00047">
    <property type="entry name" value="ig"/>
    <property type="match status" value="3"/>
</dbReference>
<evidence type="ECO:0000256" key="7">
    <source>
        <dbReference type="ARBA" id="ARBA00023157"/>
    </source>
</evidence>
<feature type="domain" description="Immunoglobulin" evidence="14">
    <location>
        <begin position="232"/>
        <end position="319"/>
    </location>
</feature>
<dbReference type="InterPro" id="IPR050412">
    <property type="entry name" value="Ig-like_Receptors_ImmuneReg"/>
</dbReference>
<feature type="chain" id="PRO_5025363621" evidence="13">
    <location>
        <begin position="20"/>
        <end position="446"/>
    </location>
</feature>
<dbReference type="EMBL" id="LR694461">
    <property type="protein sequence ID" value="VVA51202.1"/>
    <property type="molecule type" value="mRNA"/>
</dbReference>
<evidence type="ECO:0000256" key="9">
    <source>
        <dbReference type="ARBA" id="ARBA00023180"/>
    </source>
</evidence>
<comment type="similarity">
    <text evidence="2">Belongs to the immunoglobulin superfamily.</text>
</comment>
<dbReference type="InterPro" id="IPR036179">
    <property type="entry name" value="Ig-like_dom_sf"/>
</dbReference>
<keyword evidence="7" id="KW-1015">Disulfide bond</keyword>
<evidence type="ECO:0000256" key="13">
    <source>
        <dbReference type="SAM" id="SignalP"/>
    </source>
</evidence>
<dbReference type="PANTHER" id="PTHR11738">
    <property type="entry name" value="MHC CLASS I NK CELL RECEPTOR"/>
    <property type="match status" value="1"/>
</dbReference>
<keyword evidence="10" id="KW-0393">Immunoglobulin domain</keyword>